<dbReference type="SUPFAM" id="SSF53850">
    <property type="entry name" value="Periplasmic binding protein-like II"/>
    <property type="match status" value="1"/>
</dbReference>
<dbReference type="CDD" id="cd13606">
    <property type="entry name" value="PBP2_ProX_like"/>
    <property type="match status" value="1"/>
</dbReference>
<dbReference type="InterPro" id="IPR007210">
    <property type="entry name" value="ABC_Gly_betaine_transp_sub-bd"/>
</dbReference>
<evidence type="ECO:0000313" key="3">
    <source>
        <dbReference type="EMBL" id="MBK1668430.1"/>
    </source>
</evidence>
<keyword evidence="1" id="KW-0732">Signal</keyword>
<evidence type="ECO:0000256" key="1">
    <source>
        <dbReference type="SAM" id="SignalP"/>
    </source>
</evidence>
<dbReference type="RefSeq" id="WP_200340744.1">
    <property type="nucleotide sequence ID" value="NZ_NRRL01000023.1"/>
</dbReference>
<dbReference type="Pfam" id="PF04069">
    <property type="entry name" value="OpuAC"/>
    <property type="match status" value="1"/>
</dbReference>
<dbReference type="Proteomes" id="UP001296873">
    <property type="component" value="Unassembled WGS sequence"/>
</dbReference>
<comment type="caution">
    <text evidence="3">The sequence shown here is derived from an EMBL/GenBank/DDBJ whole genome shotgun (WGS) entry which is preliminary data.</text>
</comment>
<dbReference type="EMBL" id="NRRL01000023">
    <property type="protein sequence ID" value="MBK1668430.1"/>
    <property type="molecule type" value="Genomic_DNA"/>
</dbReference>
<gene>
    <name evidence="3" type="ORF">CKO28_10325</name>
</gene>
<evidence type="ECO:0000313" key="4">
    <source>
        <dbReference type="Proteomes" id="UP001296873"/>
    </source>
</evidence>
<protein>
    <submittedName>
        <fullName evidence="3">Quaternary ammonium transporter</fullName>
    </submittedName>
</protein>
<feature type="domain" description="ABC-type glycine betaine transport system substrate-binding" evidence="2">
    <location>
        <begin position="40"/>
        <end position="302"/>
    </location>
</feature>
<feature type="chain" id="PRO_5046737577" evidence="1">
    <location>
        <begin position="39"/>
        <end position="307"/>
    </location>
</feature>
<dbReference type="Gene3D" id="3.40.190.10">
    <property type="entry name" value="Periplasmic binding protein-like II"/>
    <property type="match status" value="1"/>
</dbReference>
<sequence length="307" mass="32565">MTRLTTLTQRLLGRTLPAIAGVAAIAAGTLAGAGTAKADDTLIVGSTNFPEQLILANMYEDILEARGIVDVETRLNLGSREIVFPALRNAEIEALPEYTGALLAHLTAGETQARTPEAVLAQLRKHLPEGIVALEPSPAQDKDALVVRPETAEKYNLTTVSDLADVAGKLIVGGPPEMKTREAGLPGLKDVYGIEFAEFRSLDAGGPLTKNALKNGDIDVARMFTTQGAIDENGWVVLKDDKNHIPAQNLIPVIRSDALTPEIAAALNELSAALSTEALTKLNAKVGVDKMDPEVVAEQWLKAEGLI</sequence>
<name>A0ABS1DDF3_9PROT</name>
<feature type="signal peptide" evidence="1">
    <location>
        <begin position="1"/>
        <end position="38"/>
    </location>
</feature>
<proteinExistence type="predicted"/>
<evidence type="ECO:0000259" key="2">
    <source>
        <dbReference type="Pfam" id="PF04069"/>
    </source>
</evidence>
<organism evidence="3 4">
    <name type="scientific">Rhodovibrio sodomensis</name>
    <dbReference type="NCBI Taxonomy" id="1088"/>
    <lineage>
        <taxon>Bacteria</taxon>
        <taxon>Pseudomonadati</taxon>
        <taxon>Pseudomonadota</taxon>
        <taxon>Alphaproteobacteria</taxon>
        <taxon>Rhodospirillales</taxon>
        <taxon>Rhodovibrionaceae</taxon>
        <taxon>Rhodovibrio</taxon>
    </lineage>
</organism>
<reference evidence="3 4" key="1">
    <citation type="journal article" date="2020" name="Microorganisms">
        <title>Osmotic Adaptation and Compatible Solute Biosynthesis of Phototrophic Bacteria as Revealed from Genome Analyses.</title>
        <authorList>
            <person name="Imhoff J.F."/>
            <person name="Rahn T."/>
            <person name="Kunzel S."/>
            <person name="Keller A."/>
            <person name="Neulinger S.C."/>
        </authorList>
    </citation>
    <scope>NUCLEOTIDE SEQUENCE [LARGE SCALE GENOMIC DNA]</scope>
    <source>
        <strain evidence="3 4">DSM 9895</strain>
    </source>
</reference>
<dbReference type="Gene3D" id="3.40.190.120">
    <property type="entry name" value="Osmoprotection protein (prox), domain 2"/>
    <property type="match status" value="1"/>
</dbReference>
<keyword evidence="4" id="KW-1185">Reference proteome</keyword>
<accession>A0ABS1DDF3</accession>